<dbReference type="InterPro" id="IPR036291">
    <property type="entry name" value="NAD(P)-bd_dom_sf"/>
</dbReference>
<evidence type="ECO:0000256" key="1">
    <source>
        <dbReference type="ARBA" id="ARBA00001947"/>
    </source>
</evidence>
<dbReference type="PANTHER" id="PTHR43350:SF19">
    <property type="entry name" value="D-GULOSIDE 3-DEHYDROGENASE"/>
    <property type="match status" value="1"/>
</dbReference>
<keyword evidence="3" id="KW-0479">Metal-binding</keyword>
<dbReference type="CDD" id="cd08255">
    <property type="entry name" value="2-desacetyl-2-hydroxyethyl_bacteriochlorophyllide_like"/>
    <property type="match status" value="1"/>
</dbReference>
<protein>
    <submittedName>
        <fullName evidence="6">Zinc-binding alcohol dehydrogenase</fullName>
    </submittedName>
</protein>
<organism evidence="6 7">
    <name type="scientific">Stappia albiluteola</name>
    <dbReference type="NCBI Taxonomy" id="2758565"/>
    <lineage>
        <taxon>Bacteria</taxon>
        <taxon>Pseudomonadati</taxon>
        <taxon>Pseudomonadota</taxon>
        <taxon>Alphaproteobacteria</taxon>
        <taxon>Hyphomicrobiales</taxon>
        <taxon>Stappiaceae</taxon>
        <taxon>Stappia</taxon>
    </lineage>
</organism>
<dbReference type="AlphaFoldDB" id="A0A839A8R3"/>
<dbReference type="Gene3D" id="3.40.50.720">
    <property type="entry name" value="NAD(P)-binding Rossmann-like Domain"/>
    <property type="match status" value="1"/>
</dbReference>
<dbReference type="Gene3D" id="3.90.180.10">
    <property type="entry name" value="Medium-chain alcohol dehydrogenases, catalytic domain"/>
    <property type="match status" value="1"/>
</dbReference>
<dbReference type="GO" id="GO:0016491">
    <property type="term" value="F:oxidoreductase activity"/>
    <property type="evidence" value="ECO:0007669"/>
    <property type="project" value="UniProtKB-KW"/>
</dbReference>
<keyword evidence="7" id="KW-1185">Reference proteome</keyword>
<sequence length="328" mass="34585">MTISARALWYVAPGRTEIRTEDLPAPAEGEIRVAAIASGISRGTESLVFRGAVPQNEWERMRAPFQAGDFPFPVKYGYACVGYAEGLTAAAGEPGGKCPVFVLHPHQDRFNVPVDAVVPIPAGIPVERATLAANMETALNGLWDGMPSPGDHITVVGGGVVGLLTAWLASKIPATSVTLVDINEARAKVAAALGLAFATPATATTDQDLVIHASGQPAGLDTALALAGQEATVLEMSWYGDTPVTASLGQAFHSRRLTLKSSQVGGIAAHRRPRWTYRRRLETALSLLRDDALDALLAPPISFADLPGELPDILSGKRDVLAQVVVYP</sequence>
<keyword evidence="4" id="KW-0862">Zinc</keyword>
<proteinExistence type="inferred from homology"/>
<dbReference type="PANTHER" id="PTHR43350">
    <property type="entry name" value="NAD-DEPENDENT ALCOHOL DEHYDROGENASE"/>
    <property type="match status" value="1"/>
</dbReference>
<gene>
    <name evidence="6" type="ORF">H2509_02095</name>
</gene>
<evidence type="ECO:0000313" key="7">
    <source>
        <dbReference type="Proteomes" id="UP000541109"/>
    </source>
</evidence>
<evidence type="ECO:0000256" key="2">
    <source>
        <dbReference type="ARBA" id="ARBA00008072"/>
    </source>
</evidence>
<evidence type="ECO:0000256" key="5">
    <source>
        <dbReference type="ARBA" id="ARBA00023002"/>
    </source>
</evidence>
<dbReference type="Proteomes" id="UP000541109">
    <property type="component" value="Unassembled WGS sequence"/>
</dbReference>
<comment type="similarity">
    <text evidence="2">Belongs to the zinc-containing alcohol dehydrogenase family.</text>
</comment>
<comment type="caution">
    <text evidence="6">The sequence shown here is derived from an EMBL/GenBank/DDBJ whole genome shotgun (WGS) entry which is preliminary data.</text>
</comment>
<evidence type="ECO:0000313" key="6">
    <source>
        <dbReference type="EMBL" id="MBA5775913.1"/>
    </source>
</evidence>
<accession>A0A839A8R3</accession>
<dbReference type="EMBL" id="JACFXV010000031">
    <property type="protein sequence ID" value="MBA5775913.1"/>
    <property type="molecule type" value="Genomic_DNA"/>
</dbReference>
<dbReference type="InterPro" id="IPR011032">
    <property type="entry name" value="GroES-like_sf"/>
</dbReference>
<dbReference type="GO" id="GO:0046872">
    <property type="term" value="F:metal ion binding"/>
    <property type="evidence" value="ECO:0007669"/>
    <property type="project" value="UniProtKB-KW"/>
</dbReference>
<evidence type="ECO:0000256" key="4">
    <source>
        <dbReference type="ARBA" id="ARBA00022833"/>
    </source>
</evidence>
<dbReference type="SUPFAM" id="SSF51735">
    <property type="entry name" value="NAD(P)-binding Rossmann-fold domains"/>
    <property type="match status" value="1"/>
</dbReference>
<dbReference type="SUPFAM" id="SSF50129">
    <property type="entry name" value="GroES-like"/>
    <property type="match status" value="1"/>
</dbReference>
<evidence type="ECO:0000256" key="3">
    <source>
        <dbReference type="ARBA" id="ARBA00022723"/>
    </source>
</evidence>
<name>A0A839A8R3_9HYPH</name>
<comment type="cofactor">
    <cofactor evidence="1">
        <name>Zn(2+)</name>
        <dbReference type="ChEBI" id="CHEBI:29105"/>
    </cofactor>
</comment>
<reference evidence="6 7" key="1">
    <citation type="submission" date="2020-07" db="EMBL/GenBank/DDBJ databases">
        <title>Stappia sp., F7233, whole genome shotgun sequencing project.</title>
        <authorList>
            <person name="Jiang S."/>
            <person name="Liu Z.W."/>
            <person name="Du Z.J."/>
        </authorList>
    </citation>
    <scope>NUCLEOTIDE SEQUENCE [LARGE SCALE GENOMIC DNA]</scope>
    <source>
        <strain evidence="6 7">F7233</strain>
    </source>
</reference>
<keyword evidence="5" id="KW-0560">Oxidoreductase</keyword>